<evidence type="ECO:0000313" key="1">
    <source>
        <dbReference type="EMBL" id="CAD0329333.1"/>
    </source>
</evidence>
<dbReference type="AlphaFoldDB" id="A0A8E4ES39"/>
<evidence type="ECO:0000313" key="3">
    <source>
        <dbReference type="Proteomes" id="UP000514411"/>
    </source>
</evidence>
<dbReference type="EMBL" id="LR861807">
    <property type="protein sequence ID" value="CAD1792635.1"/>
    <property type="molecule type" value="Genomic_DNA"/>
</dbReference>
<dbReference type="OrthoDB" id="9800207at2"/>
<dbReference type="EMBL" id="LR824643">
    <property type="protein sequence ID" value="CAD0329333.1"/>
    <property type="molecule type" value="Genomic_DNA"/>
</dbReference>
<accession>A0A8E4ES39</accession>
<name>A0A8E4ES39_XANCJ</name>
<evidence type="ECO:0000313" key="2">
    <source>
        <dbReference type="EMBL" id="CAD1792635.1"/>
    </source>
</evidence>
<protein>
    <submittedName>
        <fullName evidence="1">Uncharacterized protein</fullName>
    </submittedName>
</protein>
<dbReference type="Proteomes" id="UP000514411">
    <property type="component" value="Chromosome"/>
</dbReference>
<organism evidence="1">
    <name type="scientific">Xanthomonas campestris pv. juglandis</name>
    <name type="common">Xanthomonas arboricola pv. juglandis</name>
    <dbReference type="NCBI Taxonomy" id="195709"/>
    <lineage>
        <taxon>Bacteria</taxon>
        <taxon>Pseudomonadati</taxon>
        <taxon>Pseudomonadota</taxon>
        <taxon>Gammaproteobacteria</taxon>
        <taxon>Lysobacterales</taxon>
        <taxon>Lysobacteraceae</taxon>
        <taxon>Xanthomonas</taxon>
    </lineage>
</organism>
<proteinExistence type="predicted"/>
<gene>
    <name evidence="2" type="ORF">XSP_002314</name>
    <name evidence="1" type="ORF">XSP_002337</name>
</gene>
<sequence length="66" mass="7327">MRIIKQGRHPSVGDTHESTCNTCGTVFEWNTNEAIRQPDQREGDYYKIECPLCGASATKAVSEKAP</sequence>
<dbReference type="RefSeq" id="WP_047124384.1">
    <property type="nucleotide sequence ID" value="NZ_CP168206.1"/>
</dbReference>
<reference evidence="1 3" key="1">
    <citation type="submission" date="2020-07" db="EMBL/GenBank/DDBJ databases">
        <authorList>
            <person name="Teixeira M."/>
        </authorList>
    </citation>
    <scope>NUCLEOTIDE SEQUENCE</scope>
    <source>
        <strain evidence="2">3</strain>
        <strain evidence="1">Xanthomonas arboricola pv. juglandis CPBF 427</strain>
    </source>
</reference>